<gene>
    <name evidence="1" type="ORF">SteCoe_1642</name>
</gene>
<proteinExistence type="predicted"/>
<dbReference type="Proteomes" id="UP000187209">
    <property type="component" value="Unassembled WGS sequence"/>
</dbReference>
<reference evidence="1 2" key="1">
    <citation type="submission" date="2016-11" db="EMBL/GenBank/DDBJ databases">
        <title>The macronuclear genome of Stentor coeruleus: a giant cell with tiny introns.</title>
        <authorList>
            <person name="Slabodnick M."/>
            <person name="Ruby J.G."/>
            <person name="Reiff S.B."/>
            <person name="Swart E.C."/>
            <person name="Gosai S."/>
            <person name="Prabakaran S."/>
            <person name="Witkowska E."/>
            <person name="Larue G.E."/>
            <person name="Fisher S."/>
            <person name="Freeman R.M."/>
            <person name="Gunawardena J."/>
            <person name="Chu W."/>
            <person name="Stover N.A."/>
            <person name="Gregory B.D."/>
            <person name="Nowacki M."/>
            <person name="Derisi J."/>
            <person name="Roy S.W."/>
            <person name="Marshall W.F."/>
            <person name="Sood P."/>
        </authorList>
    </citation>
    <scope>NUCLEOTIDE SEQUENCE [LARGE SCALE GENOMIC DNA]</scope>
    <source>
        <strain evidence="1">WM001</strain>
    </source>
</reference>
<accession>A0A1R2D1I7</accession>
<evidence type="ECO:0000313" key="2">
    <source>
        <dbReference type="Proteomes" id="UP000187209"/>
    </source>
</evidence>
<evidence type="ECO:0000313" key="1">
    <source>
        <dbReference type="EMBL" id="OMJ95101.1"/>
    </source>
</evidence>
<protein>
    <submittedName>
        <fullName evidence="1">Uncharacterized protein</fullName>
    </submittedName>
</protein>
<keyword evidence="2" id="KW-1185">Reference proteome</keyword>
<dbReference type="AlphaFoldDB" id="A0A1R2D1I7"/>
<name>A0A1R2D1I7_9CILI</name>
<comment type="caution">
    <text evidence="1">The sequence shown here is derived from an EMBL/GenBank/DDBJ whole genome shotgun (WGS) entry which is preliminary data.</text>
</comment>
<organism evidence="1 2">
    <name type="scientific">Stentor coeruleus</name>
    <dbReference type="NCBI Taxonomy" id="5963"/>
    <lineage>
        <taxon>Eukaryota</taxon>
        <taxon>Sar</taxon>
        <taxon>Alveolata</taxon>
        <taxon>Ciliophora</taxon>
        <taxon>Postciliodesmatophora</taxon>
        <taxon>Heterotrichea</taxon>
        <taxon>Heterotrichida</taxon>
        <taxon>Stentoridae</taxon>
        <taxon>Stentor</taxon>
    </lineage>
</organism>
<sequence length="434" mass="50525">MSLLVFINPSIYSENLNLELILKQKSIEGKKFQAYLPSNFPLSIKLLFQDLDFSTFPQKDEDVHPSSSDSRNSYEKHLDFIRNVLLSSNFIVFLAEAEFLIYFSGELLKITSRSGPDTLIAIYTSVENGWDEDILTRNDIPLKHLPVLMPKTYDDDKYAEFVIKKSVELNKIKILDFETIKREFILCTRCISRSVNKVVKSNIQEIIGKTIETEENIKDKLQEIMQKTCQMSDQVQEMNRVIVESIPQVRSKPSFPDLSLATNTILEFDPQSIILEESQSENRTFHVFKIENTTEKPLNHLKLYIKEARRCIENFELNPKEIRNMVIKHEYDQLENHGKLTIQVISCSMPLSNSVTVGLLDLSLLRKEFSWAVVVSNRFIKRDKCEMHVNKKKVKDFNIGHFNKFELDIRDYAEAETIEVLWDKKLISNTLKLK</sequence>
<dbReference type="EMBL" id="MPUH01000017">
    <property type="protein sequence ID" value="OMJ95101.1"/>
    <property type="molecule type" value="Genomic_DNA"/>
</dbReference>